<dbReference type="SUPFAM" id="SSF143100">
    <property type="entry name" value="TTHA1013/TTHA0281-like"/>
    <property type="match status" value="1"/>
</dbReference>
<dbReference type="Gene3D" id="3.30.160.250">
    <property type="match status" value="1"/>
</dbReference>
<dbReference type="OrthoDB" id="5419659at2"/>
<keyword evidence="1" id="KW-0238">DNA-binding</keyword>
<dbReference type="InterPro" id="IPR010982">
    <property type="entry name" value="Lambda_DNA-bd_dom_sf"/>
</dbReference>
<dbReference type="Pfam" id="PF15919">
    <property type="entry name" value="HicB_lk_antitox"/>
    <property type="match status" value="1"/>
</dbReference>
<feature type="domain" description="HTH cro/C1-type" evidence="2">
    <location>
        <begin position="112"/>
        <end position="154"/>
    </location>
</feature>
<proteinExistence type="predicted"/>
<dbReference type="AlphaFoldDB" id="K8Z9Z4"/>
<dbReference type="NCBIfam" id="TIGR02607">
    <property type="entry name" value="antidote_HigA"/>
    <property type="match status" value="1"/>
</dbReference>
<evidence type="ECO:0000259" key="2">
    <source>
        <dbReference type="PROSITE" id="PS50943"/>
    </source>
</evidence>
<dbReference type="GO" id="GO:0003677">
    <property type="term" value="F:DNA binding"/>
    <property type="evidence" value="ECO:0007669"/>
    <property type="project" value="UniProtKB-KW"/>
</dbReference>
<dbReference type="EMBL" id="AMYT01000010">
    <property type="protein sequence ID" value="EKU27735.1"/>
    <property type="molecule type" value="Genomic_DNA"/>
</dbReference>
<evidence type="ECO:0000313" key="3">
    <source>
        <dbReference type="EMBL" id="EKU27735.1"/>
    </source>
</evidence>
<dbReference type="PROSITE" id="PS50943">
    <property type="entry name" value="HTH_CROC1"/>
    <property type="match status" value="1"/>
</dbReference>
<dbReference type="InterPro" id="IPR031807">
    <property type="entry name" value="HicB-like"/>
</dbReference>
<dbReference type="eggNOG" id="COG1598">
    <property type="taxonomic scope" value="Bacteria"/>
</dbReference>
<evidence type="ECO:0000256" key="1">
    <source>
        <dbReference type="ARBA" id="ARBA00023125"/>
    </source>
</evidence>
<dbReference type="STRING" id="1234409.C683_0316"/>
<dbReference type="PANTHER" id="PTHR36924:SF1">
    <property type="entry name" value="ANTITOXIN HIGA-1"/>
    <property type="match status" value="1"/>
</dbReference>
<dbReference type="InterPro" id="IPR001387">
    <property type="entry name" value="Cro/C1-type_HTH"/>
</dbReference>
<dbReference type="InterPro" id="IPR013430">
    <property type="entry name" value="Toxin_antidote_HigA"/>
</dbReference>
<dbReference type="PATRIC" id="fig|1234409.3.peg.283"/>
<dbReference type="eggNOG" id="COG3093">
    <property type="taxonomic scope" value="Bacteria"/>
</dbReference>
<comment type="caution">
    <text evidence="3">The sequence shown here is derived from an EMBL/GenBank/DDBJ whole genome shotgun (WGS) entry which is preliminary data.</text>
</comment>
<name>K8Z9Z4_9ENTE</name>
<dbReference type="InterPro" id="IPR035069">
    <property type="entry name" value="TTHA1013/TTHA0281-like"/>
</dbReference>
<dbReference type="Gene3D" id="1.10.260.40">
    <property type="entry name" value="lambda repressor-like DNA-binding domains"/>
    <property type="match status" value="1"/>
</dbReference>
<reference evidence="3 4" key="1">
    <citation type="journal article" date="2013" name="Genome Announc.">
        <title>Draft Genome Sequence of Catellicoccus marimammalium, a Novel Species Commonly Found in Gull Feces.</title>
        <authorList>
            <person name="Weigand M.R."/>
            <person name="Ryu H."/>
            <person name="Bozcek L."/>
            <person name="Konstantinidis K.T."/>
            <person name="Santo Domingo J.W."/>
        </authorList>
    </citation>
    <scope>NUCLEOTIDE SEQUENCE [LARGE SCALE GENOMIC DNA]</scope>
    <source>
        <strain evidence="3 4">M35/04/3</strain>
    </source>
</reference>
<organism evidence="3 4">
    <name type="scientific">Catellicoccus marimammalium M35/04/3</name>
    <dbReference type="NCBI Taxonomy" id="1234409"/>
    <lineage>
        <taxon>Bacteria</taxon>
        <taxon>Bacillati</taxon>
        <taxon>Bacillota</taxon>
        <taxon>Bacilli</taxon>
        <taxon>Lactobacillales</taxon>
        <taxon>Enterococcaceae</taxon>
        <taxon>Catellicoccus</taxon>
    </lineage>
</organism>
<accession>K8Z9Z4</accession>
<dbReference type="RefSeq" id="WP_009488594.1">
    <property type="nucleotide sequence ID" value="NZ_AMYT01000010.1"/>
</dbReference>
<gene>
    <name evidence="3" type="ORF">C683_0316</name>
</gene>
<keyword evidence="4" id="KW-1185">Reference proteome</keyword>
<evidence type="ECO:0000313" key="4">
    <source>
        <dbReference type="Proteomes" id="UP000016057"/>
    </source>
</evidence>
<dbReference type="PANTHER" id="PTHR36924">
    <property type="entry name" value="ANTITOXIN HIGA-1"/>
    <property type="match status" value="1"/>
</dbReference>
<protein>
    <submittedName>
        <fullName evidence="3">HigA protein (Antitoxin to HigB)</fullName>
    </submittedName>
</protein>
<sequence length="182" mass="20681">MKKVYPAILEVDPVGYGVYFPDVDGAVTQGKDELEALENASDALGIMLASYIENNEELPIATPIHELVKKHDDDIITLVSVELDDYITSYENVVISEVLNQEFMKPYNVSPEELSEKTNIPITIIQNILHNKEKITVDTSIRLGHFFGVPAKYFINLQNDIDVQNFESEYQDEYNKIQQIKA</sequence>
<dbReference type="Proteomes" id="UP000016057">
    <property type="component" value="Unassembled WGS sequence"/>
</dbReference>
<dbReference type="CDD" id="cd00093">
    <property type="entry name" value="HTH_XRE"/>
    <property type="match status" value="1"/>
</dbReference>
<dbReference type="SUPFAM" id="SSF47413">
    <property type="entry name" value="lambda repressor-like DNA-binding domains"/>
    <property type="match status" value="1"/>
</dbReference>